<evidence type="ECO:0000313" key="2">
    <source>
        <dbReference type="Proteomes" id="UP000295701"/>
    </source>
</evidence>
<proteinExistence type="predicted"/>
<dbReference type="EMBL" id="SNAA01000001">
    <property type="protein sequence ID" value="TDL84212.1"/>
    <property type="molecule type" value="Genomic_DNA"/>
</dbReference>
<name>A0A4R6ALI7_9RHOB</name>
<organism evidence="1 2">
    <name type="scientific">Palleronia sediminis</name>
    <dbReference type="NCBI Taxonomy" id="2547833"/>
    <lineage>
        <taxon>Bacteria</taxon>
        <taxon>Pseudomonadati</taxon>
        <taxon>Pseudomonadota</taxon>
        <taxon>Alphaproteobacteria</taxon>
        <taxon>Rhodobacterales</taxon>
        <taxon>Roseobacteraceae</taxon>
        <taxon>Palleronia</taxon>
    </lineage>
</organism>
<sequence>MIRAFRQFLRDCRGSATVEMALMFPLILWPFLTGMEAGSMQLRRVMLERAIDEVGRDLRLGYAGLDTPDKLKAAVCREALVLPGCADNMMLEMTVVDPATFTPPATRPTCIDRSEKVQPVLSYRRGGKNDMMMLRFCILYDPILPGTGIGAGMIRPGKGGVPIFATTFYVNEP</sequence>
<dbReference type="RefSeq" id="WP_133395311.1">
    <property type="nucleotide sequence ID" value="NZ_SNAA01000001.1"/>
</dbReference>
<keyword evidence="2" id="KW-1185">Reference proteome</keyword>
<dbReference type="Proteomes" id="UP000295701">
    <property type="component" value="Unassembled WGS sequence"/>
</dbReference>
<dbReference type="AlphaFoldDB" id="A0A4R6ALI7"/>
<comment type="caution">
    <text evidence="1">The sequence shown here is derived from an EMBL/GenBank/DDBJ whole genome shotgun (WGS) entry which is preliminary data.</text>
</comment>
<gene>
    <name evidence="1" type="ORF">E2L08_01735</name>
</gene>
<evidence type="ECO:0000313" key="1">
    <source>
        <dbReference type="EMBL" id="TDL84212.1"/>
    </source>
</evidence>
<protein>
    <recommendedName>
        <fullName evidence="3">TadE-like protein</fullName>
    </recommendedName>
</protein>
<reference evidence="1 2" key="1">
    <citation type="submission" date="2019-03" db="EMBL/GenBank/DDBJ databases">
        <title>Primorskyibacter sp. SS33 isolated from sediments.</title>
        <authorList>
            <person name="Xunke S."/>
        </authorList>
    </citation>
    <scope>NUCLEOTIDE SEQUENCE [LARGE SCALE GENOMIC DNA]</scope>
    <source>
        <strain evidence="1 2">SS33</strain>
    </source>
</reference>
<accession>A0A4R6ALI7</accession>
<dbReference type="OrthoDB" id="7907064at2"/>
<evidence type="ECO:0008006" key="3">
    <source>
        <dbReference type="Google" id="ProtNLM"/>
    </source>
</evidence>